<dbReference type="InterPro" id="IPR014710">
    <property type="entry name" value="RmlC-like_jellyroll"/>
</dbReference>
<dbReference type="PANTHER" id="PTHR34220:SF7">
    <property type="entry name" value="SENSOR HISTIDINE KINASE YPDA"/>
    <property type="match status" value="1"/>
</dbReference>
<evidence type="ECO:0000259" key="6">
    <source>
        <dbReference type="Pfam" id="PF07883"/>
    </source>
</evidence>
<gene>
    <name evidence="8" type="ORF">I6U51_16655</name>
</gene>
<keyword evidence="8" id="KW-0418">Kinase</keyword>
<dbReference type="InterPro" id="IPR013096">
    <property type="entry name" value="Cupin_2"/>
</dbReference>
<reference evidence="8" key="1">
    <citation type="submission" date="2020-12" db="EMBL/GenBank/DDBJ databases">
        <title>Clostridium thailandense sp. nov., a novel acetogenic bacterium isolated from peat land soil in Thailand.</title>
        <authorList>
            <person name="Chaikitkaew S."/>
            <person name="Birkeland N.K."/>
        </authorList>
    </citation>
    <scope>NUCLEOTIDE SEQUENCE</scope>
    <source>
        <strain evidence="8">DSM 17425</strain>
    </source>
</reference>
<feature type="domain" description="Signal transduction histidine kinase internal region" evidence="5">
    <location>
        <begin position="319"/>
        <end position="395"/>
    </location>
</feature>
<evidence type="ECO:0000256" key="3">
    <source>
        <dbReference type="ARBA" id="ARBA00023012"/>
    </source>
</evidence>
<dbReference type="SUPFAM" id="SSF51182">
    <property type="entry name" value="RmlC-like cupins"/>
    <property type="match status" value="1"/>
</dbReference>
<feature type="domain" description="Histidine kinase/HSP90-like ATPase" evidence="4">
    <location>
        <begin position="415"/>
        <end position="516"/>
    </location>
</feature>
<dbReference type="GO" id="GO:0000155">
    <property type="term" value="F:phosphorelay sensor kinase activity"/>
    <property type="evidence" value="ECO:0007669"/>
    <property type="project" value="InterPro"/>
</dbReference>
<dbReference type="InterPro" id="IPR018771">
    <property type="entry name" value="PocR_dom"/>
</dbReference>
<dbReference type="InterPro" id="IPR003594">
    <property type="entry name" value="HATPase_dom"/>
</dbReference>
<dbReference type="Pfam" id="PF06580">
    <property type="entry name" value="His_kinase"/>
    <property type="match status" value="1"/>
</dbReference>
<evidence type="ECO:0000259" key="5">
    <source>
        <dbReference type="Pfam" id="PF06580"/>
    </source>
</evidence>
<dbReference type="PANTHER" id="PTHR34220">
    <property type="entry name" value="SENSOR HISTIDINE KINASE YPDA"/>
    <property type="match status" value="1"/>
</dbReference>
<dbReference type="Pfam" id="PF07883">
    <property type="entry name" value="Cupin_2"/>
    <property type="match status" value="1"/>
</dbReference>
<feature type="domain" description="Cupin type-2" evidence="6">
    <location>
        <begin position="32"/>
        <end position="99"/>
    </location>
</feature>
<feature type="domain" description="PocR" evidence="7">
    <location>
        <begin position="134"/>
        <end position="279"/>
    </location>
</feature>
<proteinExistence type="predicted"/>
<evidence type="ECO:0000313" key="9">
    <source>
        <dbReference type="Proteomes" id="UP000622687"/>
    </source>
</evidence>
<name>A0A934M2E1_9CLOT</name>
<evidence type="ECO:0000259" key="7">
    <source>
        <dbReference type="Pfam" id="PF10114"/>
    </source>
</evidence>
<dbReference type="Pfam" id="PF10114">
    <property type="entry name" value="PocR"/>
    <property type="match status" value="1"/>
</dbReference>
<dbReference type="Gene3D" id="3.30.565.10">
    <property type="entry name" value="Histidine kinase-like ATPase, C-terminal domain"/>
    <property type="match status" value="1"/>
</dbReference>
<organism evidence="8 9">
    <name type="scientific">Clostridium aciditolerans</name>
    <dbReference type="NCBI Taxonomy" id="339861"/>
    <lineage>
        <taxon>Bacteria</taxon>
        <taxon>Bacillati</taxon>
        <taxon>Bacillota</taxon>
        <taxon>Clostridia</taxon>
        <taxon>Eubacteriales</taxon>
        <taxon>Clostridiaceae</taxon>
        <taxon>Clostridium</taxon>
    </lineage>
</organism>
<accession>A0A934M2E1</accession>
<dbReference type="RefSeq" id="WP_211143698.1">
    <property type="nucleotide sequence ID" value="NZ_JAEEGB010000024.1"/>
</dbReference>
<evidence type="ECO:0000256" key="2">
    <source>
        <dbReference type="ARBA" id="ARBA00012438"/>
    </source>
</evidence>
<keyword evidence="9" id="KW-1185">Reference proteome</keyword>
<dbReference type="PRINTS" id="PR00344">
    <property type="entry name" value="BCTRLSENSOR"/>
</dbReference>
<evidence type="ECO:0000259" key="4">
    <source>
        <dbReference type="Pfam" id="PF02518"/>
    </source>
</evidence>
<sequence>MKKNIQSFEWGHIEWIYEPDSNNSLNNMSIGITTILPNKRQNKHIHYGDEQVIYILSGEGSQLIGDRVSNIKAGQIYHMEAGTIHETINQGNETIKHLLISIPVQCEQDMLMQKEESYIFNSNEMFSDTAQISDEISHIYETIINPLKIPVAIFDMDENIVIKGRDYPEFCKYNCSIHKDVGHCPMYDIKGKYRAPQYKTLSAVICPHGLTVFTTFIMFNNKPIGTIKGGHIRISTSNLGDCGNSSKETFDTLNKLMQVVPKGTLNAILQQLKKLSKTIENYYIFKNVEIQLNKKEEIIQDIVKNEIALEESLKSTKEKVLNIQINNHFLFNTLNAIAGLAIKECAVETYQSIIDISKILRYTTTNQNHFIQLKNEIQYLKNYTNLEKLRRGDKLEINIDVSTDIYDKNVPFNCLQPIVENCFIHGFKDMKKDMKINIIGKLNKNKLVIEISDNGIGLNEEDLNKLRCRISEYEKYELRGLMMVYRKLELIYGKNFDFIIESSKGKGTNVKITLPEYIV</sequence>
<dbReference type="SUPFAM" id="SSF55874">
    <property type="entry name" value="ATPase domain of HSP90 chaperone/DNA topoisomerase II/histidine kinase"/>
    <property type="match status" value="1"/>
</dbReference>
<keyword evidence="3" id="KW-0902">Two-component regulatory system</keyword>
<dbReference type="GO" id="GO:0016020">
    <property type="term" value="C:membrane"/>
    <property type="evidence" value="ECO:0007669"/>
    <property type="project" value="InterPro"/>
</dbReference>
<dbReference type="InterPro" id="IPR010559">
    <property type="entry name" value="Sig_transdc_His_kin_internal"/>
</dbReference>
<dbReference type="Pfam" id="PF02518">
    <property type="entry name" value="HATPase_c"/>
    <property type="match status" value="1"/>
</dbReference>
<dbReference type="AlphaFoldDB" id="A0A934M2E1"/>
<dbReference type="EMBL" id="JAEEGB010000024">
    <property type="protein sequence ID" value="MBI6874304.1"/>
    <property type="molecule type" value="Genomic_DNA"/>
</dbReference>
<comment type="caution">
    <text evidence="8">The sequence shown here is derived from an EMBL/GenBank/DDBJ whole genome shotgun (WGS) entry which is preliminary data.</text>
</comment>
<comment type="catalytic activity">
    <reaction evidence="1">
        <text>ATP + protein L-histidine = ADP + protein N-phospho-L-histidine.</text>
        <dbReference type="EC" id="2.7.13.3"/>
    </reaction>
</comment>
<dbReference type="InterPro" id="IPR011051">
    <property type="entry name" value="RmlC_Cupin_sf"/>
</dbReference>
<evidence type="ECO:0000256" key="1">
    <source>
        <dbReference type="ARBA" id="ARBA00000085"/>
    </source>
</evidence>
<dbReference type="InterPro" id="IPR036890">
    <property type="entry name" value="HATPase_C_sf"/>
</dbReference>
<dbReference type="InterPro" id="IPR050640">
    <property type="entry name" value="Bact_2-comp_sensor_kinase"/>
</dbReference>
<keyword evidence="8" id="KW-0808">Transferase</keyword>
<dbReference type="Gene3D" id="2.60.120.10">
    <property type="entry name" value="Jelly Rolls"/>
    <property type="match status" value="1"/>
</dbReference>
<protein>
    <recommendedName>
        <fullName evidence="2">histidine kinase</fullName>
        <ecNumber evidence="2">2.7.13.3</ecNumber>
    </recommendedName>
</protein>
<evidence type="ECO:0000313" key="8">
    <source>
        <dbReference type="EMBL" id="MBI6874304.1"/>
    </source>
</evidence>
<dbReference type="EC" id="2.7.13.3" evidence="2"/>
<dbReference type="InterPro" id="IPR004358">
    <property type="entry name" value="Sig_transdc_His_kin-like_C"/>
</dbReference>
<dbReference type="Proteomes" id="UP000622687">
    <property type="component" value="Unassembled WGS sequence"/>
</dbReference>